<comment type="caution">
    <text evidence="1">The sequence shown here is derived from an EMBL/GenBank/DDBJ whole genome shotgun (WGS) entry which is preliminary data.</text>
</comment>
<evidence type="ECO:0000313" key="2">
    <source>
        <dbReference type="Proteomes" id="UP001055811"/>
    </source>
</evidence>
<proteinExistence type="predicted"/>
<dbReference type="EMBL" id="CM042009">
    <property type="protein sequence ID" value="KAI3791257.1"/>
    <property type="molecule type" value="Genomic_DNA"/>
</dbReference>
<reference evidence="2" key="1">
    <citation type="journal article" date="2022" name="Mol. Ecol. Resour.">
        <title>The genomes of chicory, endive, great burdock and yacon provide insights into Asteraceae palaeo-polyploidization history and plant inulin production.</title>
        <authorList>
            <person name="Fan W."/>
            <person name="Wang S."/>
            <person name="Wang H."/>
            <person name="Wang A."/>
            <person name="Jiang F."/>
            <person name="Liu H."/>
            <person name="Zhao H."/>
            <person name="Xu D."/>
            <person name="Zhang Y."/>
        </authorList>
    </citation>
    <scope>NUCLEOTIDE SEQUENCE [LARGE SCALE GENOMIC DNA]</scope>
    <source>
        <strain evidence="2">cv. Punajuju</strain>
    </source>
</reference>
<accession>A0ACB9H6A5</accession>
<organism evidence="1 2">
    <name type="scientific">Cichorium intybus</name>
    <name type="common">Chicory</name>
    <dbReference type="NCBI Taxonomy" id="13427"/>
    <lineage>
        <taxon>Eukaryota</taxon>
        <taxon>Viridiplantae</taxon>
        <taxon>Streptophyta</taxon>
        <taxon>Embryophyta</taxon>
        <taxon>Tracheophyta</taxon>
        <taxon>Spermatophyta</taxon>
        <taxon>Magnoliopsida</taxon>
        <taxon>eudicotyledons</taxon>
        <taxon>Gunneridae</taxon>
        <taxon>Pentapetalae</taxon>
        <taxon>asterids</taxon>
        <taxon>campanulids</taxon>
        <taxon>Asterales</taxon>
        <taxon>Asteraceae</taxon>
        <taxon>Cichorioideae</taxon>
        <taxon>Cichorieae</taxon>
        <taxon>Cichoriinae</taxon>
        <taxon>Cichorium</taxon>
    </lineage>
</organism>
<gene>
    <name evidence="1" type="ORF">L2E82_04966</name>
</gene>
<sequence>MATTFTTPLLIFYIFLMLDSISISSFSCPLHQKQALLHFKTTLAAIHDSNSNSFQSVELNSWNPSSDCCTWDRVVCSTTTAITELNLYSIVPESDNPVLVFSDILTPLFHIRSLKLLDISNNQIAGRIPSDGFGNLTQLVHLDMMLNNFNGSIPSQLIQLPNLQYLDLSVNPLLGKLGPEVGSFRSLTTLRLGYNNFQGSIPRQLFEVKSLRILDLSNNFFQGVLSSEVGKLKNLERLYLDENFLSGNVPDEIGNLTKLTELYIKNNQFSGRIPGSITNLKELEILDLSNNSLSMQIPAGIGRLPNMTIIELSKNQLTGPIPSSIQNLSKLETLRLQHNNLAGDIPTWLFNITTLSGLFLGGEGSSLMWNNKTDLVPRCSLAQLSMTSCGLSGKIPKWISSQKELDFLDLSLNQLEGRFPDWLVEMNISGIVLSDNKLTGSIPPPLFESLKLQLLALSRNNFSGELPENIGNAGRLSMLILSGNSLSGQIPMSMSNMYRLQVLDLSRNRFSGDNISMFGDIILPYIDLSYNDFFGNIPTTFSSETLILSLGGNKVFRRAAFKFD</sequence>
<evidence type="ECO:0000313" key="1">
    <source>
        <dbReference type="EMBL" id="KAI3791257.1"/>
    </source>
</evidence>
<name>A0ACB9H6A5_CICIN</name>
<keyword evidence="2" id="KW-1185">Reference proteome</keyword>
<dbReference type="Proteomes" id="UP001055811">
    <property type="component" value="Linkage Group LG01"/>
</dbReference>
<protein>
    <submittedName>
        <fullName evidence="1">Uncharacterized protein</fullName>
    </submittedName>
</protein>
<reference evidence="1 2" key="2">
    <citation type="journal article" date="2022" name="Mol. Ecol. Resour.">
        <title>The genomes of chicory, endive, great burdock and yacon provide insights into Asteraceae paleo-polyploidization history and plant inulin production.</title>
        <authorList>
            <person name="Fan W."/>
            <person name="Wang S."/>
            <person name="Wang H."/>
            <person name="Wang A."/>
            <person name="Jiang F."/>
            <person name="Liu H."/>
            <person name="Zhao H."/>
            <person name="Xu D."/>
            <person name="Zhang Y."/>
        </authorList>
    </citation>
    <scope>NUCLEOTIDE SEQUENCE [LARGE SCALE GENOMIC DNA]</scope>
    <source>
        <strain evidence="2">cv. Punajuju</strain>
        <tissue evidence="1">Leaves</tissue>
    </source>
</reference>